<feature type="transmembrane region" description="Helical" evidence="2">
    <location>
        <begin position="217"/>
        <end position="238"/>
    </location>
</feature>
<gene>
    <name evidence="3" type="ORF">ACFO5X_20985</name>
</gene>
<feature type="transmembrane region" description="Helical" evidence="2">
    <location>
        <begin position="380"/>
        <end position="399"/>
    </location>
</feature>
<sequence length="513" mass="56744">MIPPLAVIFAWPLAGIAFFRSMPLPIAVCWCIVAGYLFLPTQVAFDLPILPSVDKNSMPSLVALVAILILVGKTKVQDGAVVLRGWLPANPILLLLCLGLLASAALTVLSNTDPLPIGGGVVLPGLRTYDALAAVLSTIIELLPFLIARRLLGHPQQHRNLLRILCLAGLIYSVPILFEVRFSPQLNQMIYGFFPHSWIQHIRGGHYRPLVFLEHGLWLAIFMAGTVLSAFTMFRIAIPESRGKYLAAGLWLLLILYLCRSLGSLAIGLMFTSILLLMKPRLQVVIAACFVGVIMLYPLLRGAGLIPVERVNNLAASISEERSSSLRFRLLNEERLLEKANQRPVFGWGGWGRSLLYREDASLSSTTDGFWIIAIGRDGWIGYLCRFGLLGIPIILLAIRQRRYTLLPETAGVCLILTANMVDLIPNASLTQITWLLAGALAGRLELTGREVEAGHAADEPEQGLREVRYSRFGHDRPMPYRLHRSFEGPEKAAKPPAQEEDVRGRDGVRRHR</sequence>
<comment type="caution">
    <text evidence="3">The sequence shown here is derived from an EMBL/GenBank/DDBJ whole genome shotgun (WGS) entry which is preliminary data.</text>
</comment>
<keyword evidence="4" id="KW-1185">Reference proteome</keyword>
<dbReference type="Proteomes" id="UP001595973">
    <property type="component" value="Unassembled WGS sequence"/>
</dbReference>
<accession>A0ABV9KLI9</accession>
<protein>
    <recommendedName>
        <fullName evidence="5">O-antigen ligase domain-containing protein</fullName>
    </recommendedName>
</protein>
<dbReference type="PANTHER" id="PTHR37422:SF13">
    <property type="entry name" value="LIPOPOLYSACCHARIDE BIOSYNTHESIS PROTEIN PA4999-RELATED"/>
    <property type="match status" value="1"/>
</dbReference>
<feature type="transmembrane region" description="Helical" evidence="2">
    <location>
        <begin position="92"/>
        <end position="109"/>
    </location>
</feature>
<proteinExistence type="predicted"/>
<dbReference type="InterPro" id="IPR051533">
    <property type="entry name" value="WaaL-like"/>
</dbReference>
<dbReference type="RefSeq" id="WP_380720903.1">
    <property type="nucleotide sequence ID" value="NZ_JBHSGI010000032.1"/>
</dbReference>
<feature type="transmembrane region" description="Helical" evidence="2">
    <location>
        <begin position="55"/>
        <end position="72"/>
    </location>
</feature>
<evidence type="ECO:0000256" key="1">
    <source>
        <dbReference type="SAM" id="MobiDB-lite"/>
    </source>
</evidence>
<evidence type="ECO:0000313" key="3">
    <source>
        <dbReference type="EMBL" id="MFC4671037.1"/>
    </source>
</evidence>
<organism evidence="3 4">
    <name type="scientific">Seohaeicola nanhaiensis</name>
    <dbReference type="NCBI Taxonomy" id="1387282"/>
    <lineage>
        <taxon>Bacteria</taxon>
        <taxon>Pseudomonadati</taxon>
        <taxon>Pseudomonadota</taxon>
        <taxon>Alphaproteobacteria</taxon>
        <taxon>Rhodobacterales</taxon>
        <taxon>Roseobacteraceae</taxon>
        <taxon>Seohaeicola</taxon>
    </lineage>
</organism>
<evidence type="ECO:0000313" key="4">
    <source>
        <dbReference type="Proteomes" id="UP001595973"/>
    </source>
</evidence>
<feature type="transmembrane region" description="Helical" evidence="2">
    <location>
        <begin position="160"/>
        <end position="178"/>
    </location>
</feature>
<keyword evidence="2" id="KW-0472">Membrane</keyword>
<evidence type="ECO:0008006" key="5">
    <source>
        <dbReference type="Google" id="ProtNLM"/>
    </source>
</evidence>
<feature type="transmembrane region" description="Helical" evidence="2">
    <location>
        <begin position="250"/>
        <end position="276"/>
    </location>
</feature>
<feature type="region of interest" description="Disordered" evidence="1">
    <location>
        <begin position="471"/>
        <end position="513"/>
    </location>
</feature>
<dbReference type="PANTHER" id="PTHR37422">
    <property type="entry name" value="TEICHURONIC ACID BIOSYNTHESIS PROTEIN TUAE"/>
    <property type="match status" value="1"/>
</dbReference>
<feature type="transmembrane region" description="Helical" evidence="2">
    <location>
        <begin position="282"/>
        <end position="300"/>
    </location>
</feature>
<feature type="compositionally biased region" description="Basic and acidic residues" evidence="1">
    <location>
        <begin position="501"/>
        <end position="513"/>
    </location>
</feature>
<name>A0ABV9KLI9_9RHOB</name>
<keyword evidence="2" id="KW-0812">Transmembrane</keyword>
<reference evidence="4" key="1">
    <citation type="journal article" date="2019" name="Int. J. Syst. Evol. Microbiol.">
        <title>The Global Catalogue of Microorganisms (GCM) 10K type strain sequencing project: providing services to taxonomists for standard genome sequencing and annotation.</title>
        <authorList>
            <consortium name="The Broad Institute Genomics Platform"/>
            <consortium name="The Broad Institute Genome Sequencing Center for Infectious Disease"/>
            <person name="Wu L."/>
            <person name="Ma J."/>
        </authorList>
    </citation>
    <scope>NUCLEOTIDE SEQUENCE [LARGE SCALE GENOMIC DNA]</scope>
    <source>
        <strain evidence="4">CGMCC 4.7283</strain>
    </source>
</reference>
<evidence type="ECO:0000256" key="2">
    <source>
        <dbReference type="SAM" id="Phobius"/>
    </source>
</evidence>
<dbReference type="EMBL" id="JBHSGI010000032">
    <property type="protein sequence ID" value="MFC4671037.1"/>
    <property type="molecule type" value="Genomic_DNA"/>
</dbReference>
<feature type="transmembrane region" description="Helical" evidence="2">
    <location>
        <begin position="129"/>
        <end position="148"/>
    </location>
</feature>
<feature type="compositionally biased region" description="Basic and acidic residues" evidence="1">
    <location>
        <begin position="471"/>
        <end position="494"/>
    </location>
</feature>
<keyword evidence="2" id="KW-1133">Transmembrane helix</keyword>